<accession>A0A6L7HYS5</accession>
<protein>
    <submittedName>
        <fullName evidence="2">MSHA biogenesis protein MshK</fullName>
    </submittedName>
</protein>
<feature type="signal peptide" evidence="1">
    <location>
        <begin position="1"/>
        <end position="23"/>
    </location>
</feature>
<name>A0A6L7HYS5_9GAMM</name>
<dbReference type="EMBL" id="WRPA01000009">
    <property type="protein sequence ID" value="MXR69293.1"/>
    <property type="molecule type" value="Genomic_DNA"/>
</dbReference>
<feature type="chain" id="PRO_5026800871" evidence="1">
    <location>
        <begin position="24"/>
        <end position="108"/>
    </location>
</feature>
<evidence type="ECO:0000313" key="2">
    <source>
        <dbReference type="EMBL" id="MXR69293.1"/>
    </source>
</evidence>
<dbReference type="RefSeq" id="WP_160796315.1">
    <property type="nucleotide sequence ID" value="NZ_CANMWR010000003.1"/>
</dbReference>
<sequence>MLRIKISVCLLALLSLGLTQASAQTLRDPTRPGAGAPGSAQHQGGQKLVLNSLMITDQSATAIINDKTFTTGDRVQGVRIARITAQGVWLADGRQLKLYPEVTATKGQ</sequence>
<evidence type="ECO:0000256" key="1">
    <source>
        <dbReference type="SAM" id="SignalP"/>
    </source>
</evidence>
<keyword evidence="1" id="KW-0732">Signal</keyword>
<organism evidence="2 3">
    <name type="scientific">Shewanella insulae</name>
    <dbReference type="NCBI Taxonomy" id="2681496"/>
    <lineage>
        <taxon>Bacteria</taxon>
        <taxon>Pseudomonadati</taxon>
        <taxon>Pseudomonadota</taxon>
        <taxon>Gammaproteobacteria</taxon>
        <taxon>Alteromonadales</taxon>
        <taxon>Shewanellaceae</taxon>
        <taxon>Shewanella</taxon>
    </lineage>
</organism>
<dbReference type="Proteomes" id="UP000474778">
    <property type="component" value="Unassembled WGS sequence"/>
</dbReference>
<comment type="caution">
    <text evidence="2">The sequence shown here is derived from an EMBL/GenBank/DDBJ whole genome shotgun (WGS) entry which is preliminary data.</text>
</comment>
<gene>
    <name evidence="2" type="ORF">GNT65_11475</name>
</gene>
<evidence type="ECO:0000313" key="3">
    <source>
        <dbReference type="Proteomes" id="UP000474778"/>
    </source>
</evidence>
<reference evidence="2 3" key="1">
    <citation type="submission" date="2019-12" db="EMBL/GenBank/DDBJ databases">
        <title>Shewanella insulae sp. nov., isolated from a tidal flat.</title>
        <authorList>
            <person name="Yoon J.-H."/>
        </authorList>
    </citation>
    <scope>NUCLEOTIDE SEQUENCE [LARGE SCALE GENOMIC DNA]</scope>
    <source>
        <strain evidence="2 3">JBTF-M18</strain>
    </source>
</reference>
<keyword evidence="3" id="KW-1185">Reference proteome</keyword>
<proteinExistence type="predicted"/>
<dbReference type="AlphaFoldDB" id="A0A6L7HYS5"/>